<dbReference type="Proteomes" id="UP000605846">
    <property type="component" value="Unassembled WGS sequence"/>
</dbReference>
<comment type="caution">
    <text evidence="11">The sequence shown here is derived from an EMBL/GenBank/DDBJ whole genome shotgun (WGS) entry which is preliminary data.</text>
</comment>
<dbReference type="GO" id="GO:0005667">
    <property type="term" value="C:transcription regulator complex"/>
    <property type="evidence" value="ECO:0007669"/>
    <property type="project" value="InterPro"/>
</dbReference>
<feature type="domain" description="E2F/DP family winged-helix DNA-binding" evidence="10">
    <location>
        <begin position="204"/>
        <end position="285"/>
    </location>
</feature>
<organism evidence="11 12">
    <name type="scientific">Apophysomyces ossiformis</name>
    <dbReference type="NCBI Taxonomy" id="679940"/>
    <lineage>
        <taxon>Eukaryota</taxon>
        <taxon>Fungi</taxon>
        <taxon>Fungi incertae sedis</taxon>
        <taxon>Mucoromycota</taxon>
        <taxon>Mucoromycotina</taxon>
        <taxon>Mucoromycetes</taxon>
        <taxon>Mucorales</taxon>
        <taxon>Mucorineae</taxon>
        <taxon>Mucoraceae</taxon>
        <taxon>Apophysomyces</taxon>
    </lineage>
</organism>
<dbReference type="PANTHER" id="PTHR12548">
    <property type="entry name" value="TRANSCRIPTION FACTOR DP"/>
    <property type="match status" value="1"/>
</dbReference>
<feature type="region of interest" description="Disordered" evidence="9">
    <location>
        <begin position="66"/>
        <end position="116"/>
    </location>
</feature>
<dbReference type="Pfam" id="PF02319">
    <property type="entry name" value="WHD_E2F_TDP"/>
    <property type="match status" value="1"/>
</dbReference>
<dbReference type="OrthoDB" id="552115at2759"/>
<feature type="compositionally biased region" description="Basic residues" evidence="9">
    <location>
        <begin position="163"/>
        <end position="185"/>
    </location>
</feature>
<dbReference type="PANTHER" id="PTHR12548:SF9">
    <property type="entry name" value="TRANSCRIPTION FACTOR DP"/>
    <property type="match status" value="1"/>
</dbReference>
<proteinExistence type="inferred from homology"/>
<dbReference type="InterPro" id="IPR036390">
    <property type="entry name" value="WH_DNA-bd_sf"/>
</dbReference>
<dbReference type="FunFam" id="1.10.10.10:FF:000047">
    <property type="entry name" value="Transcription factor"/>
    <property type="match status" value="1"/>
</dbReference>
<dbReference type="GO" id="GO:0000977">
    <property type="term" value="F:RNA polymerase II transcription regulatory region sequence-specific DNA binding"/>
    <property type="evidence" value="ECO:0007669"/>
    <property type="project" value="TreeGrafter"/>
</dbReference>
<accession>A0A8H7BX50</accession>
<feature type="coiled-coil region" evidence="8">
    <location>
        <begin position="299"/>
        <end position="329"/>
    </location>
</feature>
<protein>
    <recommendedName>
        <fullName evidence="10">E2F/DP family winged-helix DNA-binding domain-containing protein</fullName>
    </recommendedName>
</protein>
<dbReference type="InterPro" id="IPR003316">
    <property type="entry name" value="E2F_WHTH_DNA-bd_dom"/>
</dbReference>
<evidence type="ECO:0000256" key="9">
    <source>
        <dbReference type="SAM" id="MobiDB-lite"/>
    </source>
</evidence>
<dbReference type="InterPro" id="IPR038168">
    <property type="entry name" value="TF_DP_C_sf"/>
</dbReference>
<evidence type="ECO:0000256" key="4">
    <source>
        <dbReference type="ARBA" id="ARBA00023125"/>
    </source>
</evidence>
<evidence type="ECO:0000256" key="6">
    <source>
        <dbReference type="ARBA" id="ARBA00023242"/>
    </source>
</evidence>
<keyword evidence="12" id="KW-1185">Reference proteome</keyword>
<feature type="compositionally biased region" description="Polar residues" evidence="9">
    <location>
        <begin position="146"/>
        <end position="158"/>
    </location>
</feature>
<feature type="compositionally biased region" description="Low complexity" evidence="9">
    <location>
        <begin position="66"/>
        <end position="84"/>
    </location>
</feature>
<dbReference type="InterPro" id="IPR037241">
    <property type="entry name" value="E2F-DP_heterodim"/>
</dbReference>
<dbReference type="InterPro" id="IPR036388">
    <property type="entry name" value="WH-like_DNA-bd_sf"/>
</dbReference>
<evidence type="ECO:0000256" key="8">
    <source>
        <dbReference type="SAM" id="Coils"/>
    </source>
</evidence>
<dbReference type="EMBL" id="JABAYA010000001">
    <property type="protein sequence ID" value="KAF7732885.1"/>
    <property type="molecule type" value="Genomic_DNA"/>
</dbReference>
<name>A0A8H7BX50_9FUNG</name>
<dbReference type="SUPFAM" id="SSF144074">
    <property type="entry name" value="E2F-DP heterodimerization region"/>
    <property type="match status" value="1"/>
</dbReference>
<evidence type="ECO:0000259" key="10">
    <source>
        <dbReference type="SMART" id="SM01372"/>
    </source>
</evidence>
<comment type="subcellular location">
    <subcellularLocation>
        <location evidence="1 7">Nucleus</location>
    </subcellularLocation>
</comment>
<evidence type="ECO:0000313" key="12">
    <source>
        <dbReference type="Proteomes" id="UP000605846"/>
    </source>
</evidence>
<keyword evidence="4 7" id="KW-0238">DNA-binding</keyword>
<keyword evidence="5 7" id="KW-0804">Transcription</keyword>
<dbReference type="AlphaFoldDB" id="A0A8H7BX50"/>
<dbReference type="SMART" id="SM01372">
    <property type="entry name" value="E2F_TDP"/>
    <property type="match status" value="1"/>
</dbReference>
<feature type="region of interest" description="Disordered" evidence="9">
    <location>
        <begin position="140"/>
        <end position="199"/>
    </location>
</feature>
<evidence type="ECO:0000256" key="1">
    <source>
        <dbReference type="ARBA" id="ARBA00004123"/>
    </source>
</evidence>
<evidence type="ECO:0000256" key="7">
    <source>
        <dbReference type="RuleBase" id="RU003796"/>
    </source>
</evidence>
<evidence type="ECO:0000313" key="11">
    <source>
        <dbReference type="EMBL" id="KAF7732885.1"/>
    </source>
</evidence>
<dbReference type="GO" id="GO:0000981">
    <property type="term" value="F:DNA-binding transcription factor activity, RNA polymerase II-specific"/>
    <property type="evidence" value="ECO:0007669"/>
    <property type="project" value="TreeGrafter"/>
</dbReference>
<evidence type="ECO:0000256" key="2">
    <source>
        <dbReference type="ARBA" id="ARBA00010940"/>
    </source>
</evidence>
<dbReference type="SUPFAM" id="SSF46785">
    <property type="entry name" value="Winged helix' DNA-binding domain"/>
    <property type="match status" value="1"/>
</dbReference>
<comment type="similarity">
    <text evidence="2 7">Belongs to the E2F/DP family.</text>
</comment>
<dbReference type="Gene3D" id="1.10.10.10">
    <property type="entry name" value="Winged helix-like DNA-binding domain superfamily/Winged helix DNA-binding domain"/>
    <property type="match status" value="1"/>
</dbReference>
<dbReference type="GO" id="GO:0051726">
    <property type="term" value="P:regulation of cell cycle"/>
    <property type="evidence" value="ECO:0007669"/>
    <property type="project" value="InterPro"/>
</dbReference>
<evidence type="ECO:0000256" key="5">
    <source>
        <dbReference type="ARBA" id="ARBA00023163"/>
    </source>
</evidence>
<dbReference type="InterPro" id="IPR015648">
    <property type="entry name" value="Transcrpt_fac_DP"/>
</dbReference>
<gene>
    <name evidence="11" type="ORF">EC973_000161</name>
</gene>
<keyword evidence="3 7" id="KW-0805">Transcription regulation</keyword>
<dbReference type="GO" id="GO:0005634">
    <property type="term" value="C:nucleus"/>
    <property type="evidence" value="ECO:0007669"/>
    <property type="project" value="UniProtKB-SubCell"/>
</dbReference>
<sequence length="450" mass="51392">MIPLPQPIIGPLMRFPDRPLTLSPTMSTCSSNKLPSLVDQLGTEATRPSDLRPFMCKQECYSLPPLQNISPPSPPFSSTTSPSPGEMFSAFPSPEQDPQVYGNASPPPTVLLSPRNCHSNTRKASIASLLNSDPELRQLEEEEARSNYQSHFSNNNDAMPSLRRGRPRQAHHEPSRKRKYRKPQRLGRPSVQASRTKSVLVDSRVTKGLRHFSKLVCDKVAEKGVTSYNEVADELAQDIRAGMSPDGNKQTYDQKNIRRRVYDALNVLMAMGIIAKEKREIKWLGIPACYQTNDEDMAVDEDEEEINKRQILQKQIEEEEHRQSNLLKLRDQSRYQMRNKLTRHLQLQKLVWRNNQQQEQHQNIDKIQLPFFVMSSTNTQGNHIEFGEDGKRATITCQSLSNSDVLYEDDDFMKSIACNHLSLSQLKAWLPHPSYQQYLNDQDVIIEAAL</sequence>
<keyword evidence="6 7" id="KW-0539">Nucleus</keyword>
<reference evidence="11" key="1">
    <citation type="submission" date="2020-01" db="EMBL/GenBank/DDBJ databases">
        <title>Genome Sequencing of Three Apophysomyces-Like Fungal Strains Confirms a Novel Fungal Genus in the Mucoromycota with divergent Burkholderia-like Endosymbiotic Bacteria.</title>
        <authorList>
            <person name="Stajich J.E."/>
            <person name="Macias A.M."/>
            <person name="Carter-House D."/>
            <person name="Lovett B."/>
            <person name="Kasson L.R."/>
            <person name="Berry K."/>
            <person name="Grigoriev I."/>
            <person name="Chang Y."/>
            <person name="Spatafora J."/>
            <person name="Kasson M.T."/>
        </authorList>
    </citation>
    <scope>NUCLEOTIDE SEQUENCE</scope>
    <source>
        <strain evidence="11">NRRL A-21654</strain>
    </source>
</reference>
<dbReference type="Gene3D" id="1.20.140.80">
    <property type="entry name" value="Transcription factor DP"/>
    <property type="match status" value="1"/>
</dbReference>
<evidence type="ECO:0000256" key="3">
    <source>
        <dbReference type="ARBA" id="ARBA00023015"/>
    </source>
</evidence>
<keyword evidence="8" id="KW-0175">Coiled coil</keyword>